<proteinExistence type="inferred from homology"/>
<keyword evidence="2" id="KW-0689">Ribosomal protein</keyword>
<keyword evidence="5" id="KW-1185">Reference proteome</keyword>
<evidence type="ECO:0000313" key="5">
    <source>
        <dbReference type="Proteomes" id="UP000315295"/>
    </source>
</evidence>
<keyword evidence="3" id="KW-0687">Ribonucleoprotein</keyword>
<evidence type="ECO:0000313" key="4">
    <source>
        <dbReference type="EMBL" id="TQD88739.1"/>
    </source>
</evidence>
<evidence type="ECO:0000256" key="1">
    <source>
        <dbReference type="ARBA" id="ARBA00009312"/>
    </source>
</evidence>
<protein>
    <submittedName>
        <fullName evidence="4">Uncharacterized protein</fullName>
    </submittedName>
</protein>
<reference evidence="4 5" key="1">
    <citation type="journal article" date="2019" name="G3 (Bethesda)">
        <title>Sequencing of a Wild Apple (Malus baccata) Genome Unravels the Differences Between Cultivated and Wild Apple Species Regarding Disease Resistance and Cold Tolerance.</title>
        <authorList>
            <person name="Chen X."/>
        </authorList>
    </citation>
    <scope>NUCLEOTIDE SEQUENCE [LARGE SCALE GENOMIC DNA]</scope>
    <source>
        <strain evidence="5">cv. Shandingzi</strain>
        <tissue evidence="4">Leaves</tissue>
    </source>
</reference>
<dbReference type="GO" id="GO:0005840">
    <property type="term" value="C:ribosome"/>
    <property type="evidence" value="ECO:0007669"/>
    <property type="project" value="UniProtKB-KW"/>
</dbReference>
<dbReference type="GO" id="GO:0006412">
    <property type="term" value="P:translation"/>
    <property type="evidence" value="ECO:0007669"/>
    <property type="project" value="InterPro"/>
</dbReference>
<sequence>MKQAARSSSNSSGLKGRAFLSPPAGIGAKIKFNIANPTIVCQKKLEIDDNTKLLALWDKRISQEVNGDALRDDVMRDIVLKLDAKGVVVADITSIEDCLGLEGCIMEIIQMLGKSFECFLVNGRTYLDVAHELAQYAVRVDDFESGIEEEPSWLYPLVLYVDSSC</sequence>
<gene>
    <name evidence="4" type="ORF">C1H46_025699</name>
</gene>
<dbReference type="Proteomes" id="UP000315295">
    <property type="component" value="Unassembled WGS sequence"/>
</dbReference>
<comment type="caution">
    <text evidence="4">The sequence shown here is derived from an EMBL/GenBank/DDBJ whole genome shotgun (WGS) entry which is preliminary data.</text>
</comment>
<organism evidence="4 5">
    <name type="scientific">Malus baccata</name>
    <name type="common">Siberian crab apple</name>
    <name type="synonym">Pyrus baccata</name>
    <dbReference type="NCBI Taxonomy" id="106549"/>
    <lineage>
        <taxon>Eukaryota</taxon>
        <taxon>Viridiplantae</taxon>
        <taxon>Streptophyta</taxon>
        <taxon>Embryophyta</taxon>
        <taxon>Tracheophyta</taxon>
        <taxon>Spermatophyta</taxon>
        <taxon>Magnoliopsida</taxon>
        <taxon>eudicotyledons</taxon>
        <taxon>Gunneridae</taxon>
        <taxon>Pentapetalae</taxon>
        <taxon>rosids</taxon>
        <taxon>fabids</taxon>
        <taxon>Rosales</taxon>
        <taxon>Rosaceae</taxon>
        <taxon>Amygdaloideae</taxon>
        <taxon>Maleae</taxon>
        <taxon>Malus</taxon>
    </lineage>
</organism>
<evidence type="ECO:0000256" key="3">
    <source>
        <dbReference type="ARBA" id="ARBA00023274"/>
    </source>
</evidence>
<dbReference type="AlphaFoldDB" id="A0A540LR02"/>
<evidence type="ECO:0000256" key="2">
    <source>
        <dbReference type="ARBA" id="ARBA00022980"/>
    </source>
</evidence>
<dbReference type="GO" id="GO:0003735">
    <property type="term" value="F:structural constituent of ribosome"/>
    <property type="evidence" value="ECO:0007669"/>
    <property type="project" value="InterPro"/>
</dbReference>
<dbReference type="EMBL" id="VIEB01000501">
    <property type="protein sequence ID" value="TQD88739.1"/>
    <property type="molecule type" value="Genomic_DNA"/>
</dbReference>
<accession>A0A540LR02</accession>
<comment type="similarity">
    <text evidence="1">Belongs to the eukaryotic ribosomal protein eS6 family.</text>
</comment>
<dbReference type="GO" id="GO:1990904">
    <property type="term" value="C:ribonucleoprotein complex"/>
    <property type="evidence" value="ECO:0007669"/>
    <property type="project" value="UniProtKB-KW"/>
</dbReference>
<dbReference type="Pfam" id="PF01092">
    <property type="entry name" value="Ribosomal_S6e"/>
    <property type="match status" value="1"/>
</dbReference>
<dbReference type="InterPro" id="IPR001377">
    <property type="entry name" value="Ribosomal_eS6"/>
</dbReference>
<dbReference type="STRING" id="106549.A0A540LR02"/>
<name>A0A540LR02_MALBA</name>